<sequence length="240" mass="26366">MIDIHAHILPAIDDGPETIEESIELCKVAANDGIKTIVATPHSKDGVYESKSVEILKAVDTLNSQLKENQIDVKILPGAEIHISEGLVESIKNADVLTINNGGKFILFELPFVFIPPGTDKFIFNLMSNGIVPIIAHAERITAFQRNPELVEQMVKIGARVQINANCLTKRANRGEKKCAEWLLKKGLVHFIASDTHSLRGRPPILSEAVRSASRILGEEEALALVCHNPEQIINGLDIY</sequence>
<evidence type="ECO:0000256" key="3">
    <source>
        <dbReference type="ARBA" id="ARBA00022801"/>
    </source>
</evidence>
<comment type="similarity">
    <text evidence="1">Belongs to the metallo-dependent hydrolases superfamily. CpsB/CapC family.</text>
</comment>
<dbReference type="GO" id="GO:0030145">
    <property type="term" value="F:manganese ion binding"/>
    <property type="evidence" value="ECO:0007669"/>
    <property type="project" value="InterPro"/>
</dbReference>
<protein>
    <recommendedName>
        <fullName evidence="2">protein-tyrosine-phosphatase</fullName>
        <ecNumber evidence="2">3.1.3.48</ecNumber>
    </recommendedName>
</protein>
<keyword evidence="3" id="KW-0378">Hydrolase</keyword>
<dbReference type="Proteomes" id="UP000030652">
    <property type="component" value="Unassembled WGS sequence"/>
</dbReference>
<dbReference type="InterPro" id="IPR016667">
    <property type="entry name" value="Caps_polysacc_synth_CpsB/CapC"/>
</dbReference>
<dbReference type="EC" id="3.1.3.48" evidence="2"/>
<comment type="caution">
    <text evidence="5">The sequence shown here is derived from an EMBL/GenBank/DDBJ whole genome shotgun (WGS) entry which is preliminary data.</text>
</comment>
<dbReference type="Pfam" id="PF19567">
    <property type="entry name" value="CpsB_CapC"/>
    <property type="match status" value="1"/>
</dbReference>
<evidence type="ECO:0000313" key="6">
    <source>
        <dbReference type="Proteomes" id="UP000030652"/>
    </source>
</evidence>
<dbReference type="PANTHER" id="PTHR39181">
    <property type="entry name" value="TYROSINE-PROTEIN PHOSPHATASE YWQE"/>
    <property type="match status" value="1"/>
</dbReference>
<dbReference type="AlphaFoldDB" id="A0A0B0EBQ4"/>
<reference evidence="5 6" key="1">
    <citation type="submission" date="2014-10" db="EMBL/GenBank/DDBJ databases">
        <title>Draft genome of anammox bacterium scalindua brodae, obtained using differential coverage binning of sequence data from two enrichment reactors.</title>
        <authorList>
            <person name="Speth D.R."/>
            <person name="Russ L."/>
            <person name="Kartal B."/>
            <person name="Op den Camp H.J."/>
            <person name="Dutilh B.E."/>
            <person name="Jetten M.S."/>
        </authorList>
    </citation>
    <scope>NUCLEOTIDE SEQUENCE [LARGE SCALE GENOMIC DNA]</scope>
    <source>
        <strain evidence="5">RU1</strain>
    </source>
</reference>
<evidence type="ECO:0000256" key="1">
    <source>
        <dbReference type="ARBA" id="ARBA00005750"/>
    </source>
</evidence>
<comment type="catalytic activity">
    <reaction evidence="4">
        <text>O-phospho-L-tyrosyl-[protein] + H2O = L-tyrosyl-[protein] + phosphate</text>
        <dbReference type="Rhea" id="RHEA:10684"/>
        <dbReference type="Rhea" id="RHEA-COMP:10136"/>
        <dbReference type="Rhea" id="RHEA-COMP:20101"/>
        <dbReference type="ChEBI" id="CHEBI:15377"/>
        <dbReference type="ChEBI" id="CHEBI:43474"/>
        <dbReference type="ChEBI" id="CHEBI:46858"/>
        <dbReference type="ChEBI" id="CHEBI:61978"/>
        <dbReference type="EC" id="3.1.3.48"/>
    </reaction>
</comment>
<organism evidence="5 6">
    <name type="scientific">Candidatus Scalindua brodae</name>
    <dbReference type="NCBI Taxonomy" id="237368"/>
    <lineage>
        <taxon>Bacteria</taxon>
        <taxon>Pseudomonadati</taxon>
        <taxon>Planctomycetota</taxon>
        <taxon>Candidatus Brocadiia</taxon>
        <taxon>Candidatus Brocadiales</taxon>
        <taxon>Candidatus Scalinduaceae</taxon>
        <taxon>Candidatus Scalindua</taxon>
    </lineage>
</organism>
<evidence type="ECO:0000256" key="4">
    <source>
        <dbReference type="ARBA" id="ARBA00051722"/>
    </source>
</evidence>
<evidence type="ECO:0000256" key="2">
    <source>
        <dbReference type="ARBA" id="ARBA00013064"/>
    </source>
</evidence>
<gene>
    <name evidence="5" type="ORF">SCABRO_03562</name>
</gene>
<dbReference type="PIRSF" id="PIRSF016557">
    <property type="entry name" value="Caps_synth_CpsB"/>
    <property type="match status" value="1"/>
</dbReference>
<dbReference type="SUPFAM" id="SSF89550">
    <property type="entry name" value="PHP domain-like"/>
    <property type="match status" value="1"/>
</dbReference>
<dbReference type="PANTHER" id="PTHR39181:SF1">
    <property type="entry name" value="TYROSINE-PROTEIN PHOSPHATASE YWQE"/>
    <property type="match status" value="1"/>
</dbReference>
<dbReference type="eggNOG" id="COG4464">
    <property type="taxonomic scope" value="Bacteria"/>
</dbReference>
<name>A0A0B0EBQ4_9BACT</name>
<accession>A0A0B0EBQ4</accession>
<evidence type="ECO:0000313" key="5">
    <source>
        <dbReference type="EMBL" id="KHE90717.1"/>
    </source>
</evidence>
<dbReference type="InterPro" id="IPR016195">
    <property type="entry name" value="Pol/histidinol_Pase-like"/>
</dbReference>
<dbReference type="EMBL" id="JRYO01000244">
    <property type="protein sequence ID" value="KHE90717.1"/>
    <property type="molecule type" value="Genomic_DNA"/>
</dbReference>
<proteinExistence type="inferred from homology"/>
<dbReference type="GO" id="GO:0004725">
    <property type="term" value="F:protein tyrosine phosphatase activity"/>
    <property type="evidence" value="ECO:0007669"/>
    <property type="project" value="UniProtKB-EC"/>
</dbReference>
<dbReference type="Gene3D" id="3.20.20.140">
    <property type="entry name" value="Metal-dependent hydrolases"/>
    <property type="match status" value="1"/>
</dbReference>